<feature type="domain" description="HTH gntR-type" evidence="4">
    <location>
        <begin position="3"/>
        <end position="69"/>
    </location>
</feature>
<evidence type="ECO:0000313" key="6">
    <source>
        <dbReference type="Proteomes" id="UP000033531"/>
    </source>
</evidence>
<dbReference type="SMART" id="SM00345">
    <property type="entry name" value="HTH_GNTR"/>
    <property type="match status" value="1"/>
</dbReference>
<keyword evidence="1" id="KW-0805">Transcription regulation</keyword>
<evidence type="ECO:0000259" key="4">
    <source>
        <dbReference type="PROSITE" id="PS50949"/>
    </source>
</evidence>
<dbReference type="InterPro" id="IPR028978">
    <property type="entry name" value="Chorismate_lyase_/UTRA_dom_sf"/>
</dbReference>
<dbReference type="Proteomes" id="UP000033531">
    <property type="component" value="Unassembled WGS sequence"/>
</dbReference>
<dbReference type="HOGENOM" id="CLU_063236_2_1_9"/>
<dbReference type="GO" id="GO:0003677">
    <property type="term" value="F:DNA binding"/>
    <property type="evidence" value="ECO:0007669"/>
    <property type="project" value="UniProtKB-KW"/>
</dbReference>
<dbReference type="InterPro" id="IPR011663">
    <property type="entry name" value="UTRA"/>
</dbReference>
<dbReference type="InterPro" id="IPR036390">
    <property type="entry name" value="WH_DNA-bd_sf"/>
</dbReference>
<dbReference type="InterPro" id="IPR000524">
    <property type="entry name" value="Tscrpt_reg_HTH_GntR"/>
</dbReference>
<keyword evidence="2" id="KW-0238">DNA-binding</keyword>
<accession>A0A0F4LGN9</accession>
<comment type="caution">
    <text evidence="5">The sequence shown here is derived from an EMBL/GenBank/DDBJ whole genome shotgun (WGS) entry which is preliminary data.</text>
</comment>
<dbReference type="InterPro" id="IPR036388">
    <property type="entry name" value="WH-like_DNA-bd_sf"/>
</dbReference>
<dbReference type="PRINTS" id="PR00035">
    <property type="entry name" value="HTHGNTR"/>
</dbReference>
<dbReference type="PANTHER" id="PTHR44846:SF1">
    <property type="entry name" value="MANNOSYL-D-GLYCERATE TRANSPORT_METABOLISM SYSTEM REPRESSOR MNGR-RELATED"/>
    <property type="match status" value="1"/>
</dbReference>
<name>A0A0F4LGN9_9LACO</name>
<dbReference type="GO" id="GO:0045892">
    <property type="term" value="P:negative regulation of DNA-templated transcription"/>
    <property type="evidence" value="ECO:0007669"/>
    <property type="project" value="TreeGrafter"/>
</dbReference>
<dbReference type="SUPFAM" id="SSF64288">
    <property type="entry name" value="Chorismate lyase-like"/>
    <property type="match status" value="1"/>
</dbReference>
<protein>
    <submittedName>
        <fullName evidence="5">GntR family transcriptional regulator</fullName>
    </submittedName>
</protein>
<dbReference type="PATRIC" id="fig|1218507.3.peg.614"/>
<dbReference type="EMBL" id="JXLI01000008">
    <property type="protein sequence ID" value="KJY57419.1"/>
    <property type="molecule type" value="Genomic_DNA"/>
</dbReference>
<dbReference type="PANTHER" id="PTHR44846">
    <property type="entry name" value="MANNOSYL-D-GLYCERATE TRANSPORT/METABOLISM SYSTEM REPRESSOR MNGR-RELATED"/>
    <property type="match status" value="1"/>
</dbReference>
<reference evidence="5 6" key="1">
    <citation type="submission" date="2015-01" db="EMBL/GenBank/DDBJ databases">
        <title>Comparative genomics of the lactic acid bacteria isolated from the honey bee gut.</title>
        <authorList>
            <person name="Ellegaard K.M."/>
            <person name="Tamarit D."/>
            <person name="Javelind E."/>
            <person name="Olofsson T."/>
            <person name="Andersson S.G."/>
            <person name="Vasquez A."/>
        </authorList>
    </citation>
    <scope>NUCLEOTIDE SEQUENCE [LARGE SCALE GENOMIC DNA]</scope>
    <source>
        <strain evidence="5 6">Hma8</strain>
    </source>
</reference>
<gene>
    <name evidence="5" type="ORF">JF74_04460</name>
</gene>
<dbReference type="Gene3D" id="3.40.1410.10">
    <property type="entry name" value="Chorismate lyase-like"/>
    <property type="match status" value="1"/>
</dbReference>
<dbReference type="PROSITE" id="PS50949">
    <property type="entry name" value="HTH_GNTR"/>
    <property type="match status" value="1"/>
</dbReference>
<proteinExistence type="predicted"/>
<dbReference type="Pfam" id="PF00392">
    <property type="entry name" value="GntR"/>
    <property type="match status" value="1"/>
</dbReference>
<dbReference type="SUPFAM" id="SSF46785">
    <property type="entry name" value="Winged helix' DNA-binding domain"/>
    <property type="match status" value="1"/>
</dbReference>
<dbReference type="InterPro" id="IPR050679">
    <property type="entry name" value="Bact_HTH_transcr_reg"/>
</dbReference>
<dbReference type="RefSeq" id="WP_046324410.1">
    <property type="nucleotide sequence ID" value="NZ_JBHTMT010000008.1"/>
</dbReference>
<dbReference type="GO" id="GO:0003700">
    <property type="term" value="F:DNA-binding transcription factor activity"/>
    <property type="evidence" value="ECO:0007669"/>
    <property type="project" value="InterPro"/>
</dbReference>
<evidence type="ECO:0000256" key="2">
    <source>
        <dbReference type="ARBA" id="ARBA00023125"/>
    </source>
</evidence>
<dbReference type="Pfam" id="PF07702">
    <property type="entry name" value="UTRA"/>
    <property type="match status" value="1"/>
</dbReference>
<evidence type="ECO:0000313" key="5">
    <source>
        <dbReference type="EMBL" id="KJY57419.1"/>
    </source>
</evidence>
<dbReference type="SMART" id="SM00866">
    <property type="entry name" value="UTRA"/>
    <property type="match status" value="1"/>
</dbReference>
<evidence type="ECO:0000256" key="3">
    <source>
        <dbReference type="ARBA" id="ARBA00023163"/>
    </source>
</evidence>
<dbReference type="OrthoDB" id="9815017at2"/>
<dbReference type="STRING" id="1218507.JF74_04460"/>
<organism evidence="5 6">
    <name type="scientific">Lactobacillus melliventris</name>
    <dbReference type="NCBI Taxonomy" id="1218507"/>
    <lineage>
        <taxon>Bacteria</taxon>
        <taxon>Bacillati</taxon>
        <taxon>Bacillota</taxon>
        <taxon>Bacilli</taxon>
        <taxon>Lactobacillales</taxon>
        <taxon>Lactobacillaceae</taxon>
        <taxon>Lactobacillus</taxon>
    </lineage>
</organism>
<sequence>MEKPLYRQVILDLEKQIKNMKPNAKLPSERQLLVKYGVSRNTVRLALLDLEERGLIYRLHGKGTFVSSTFLNQPNIGGMYSFSEELKRTGQKASTKNQSLDLIIPDKNIAAQLHLGPTEKTYKLVRLRLANNEPRIFSTSYLPEKIFPELVIDDLKSKPLYTVMKEKYNQISVMAFEDVEAVCLNSEESKNLAEEVGAPSLKIFRKTINDKNVPVEFTISLARGDKFVYRSRQYNDLS</sequence>
<keyword evidence="3" id="KW-0804">Transcription</keyword>
<dbReference type="AlphaFoldDB" id="A0A0F4LGN9"/>
<dbReference type="CDD" id="cd07377">
    <property type="entry name" value="WHTH_GntR"/>
    <property type="match status" value="1"/>
</dbReference>
<dbReference type="Gene3D" id="1.10.10.10">
    <property type="entry name" value="Winged helix-like DNA-binding domain superfamily/Winged helix DNA-binding domain"/>
    <property type="match status" value="1"/>
</dbReference>
<evidence type="ECO:0000256" key="1">
    <source>
        <dbReference type="ARBA" id="ARBA00023015"/>
    </source>
</evidence>